<sequence>MPVRDLEHGFEVLGQHADDVERHAGGLEDAEPLVDVVAPEPARVGSVVDEVADAAEAHPAAEFLEAGCRPLGFVQRDVADHPEHARLGLGDGEHVLGVVVVVGGLDEHGAGHARPRERRQDLRHLEVAVEHAGLGRQPAVLRALEAPDVLVRVDDPAHAASSVSKSKDLMITACSSMLCPWPARPRPTALRSAPARTS</sequence>
<reference evidence="2" key="1">
    <citation type="journal article" date="2019" name="Int. J. Syst. Evol. Microbiol.">
        <title>The Global Catalogue of Microorganisms (GCM) 10K type strain sequencing project: providing services to taxonomists for standard genome sequencing and annotation.</title>
        <authorList>
            <consortium name="The Broad Institute Genomics Platform"/>
            <consortium name="The Broad Institute Genome Sequencing Center for Infectious Disease"/>
            <person name="Wu L."/>
            <person name="Ma J."/>
        </authorList>
    </citation>
    <scope>NUCLEOTIDE SEQUENCE [LARGE SCALE GENOMIC DNA]</scope>
    <source>
        <strain evidence="2">NBRC 109019</strain>
    </source>
</reference>
<dbReference type="EMBL" id="AP027734">
    <property type="protein sequence ID" value="BDZ54081.1"/>
    <property type="molecule type" value="Genomic_DNA"/>
</dbReference>
<keyword evidence="2" id="KW-1185">Reference proteome</keyword>
<dbReference type="Proteomes" id="UP001321477">
    <property type="component" value="Chromosome"/>
</dbReference>
<evidence type="ECO:0000313" key="1">
    <source>
        <dbReference type="EMBL" id="BDZ54081.1"/>
    </source>
</evidence>
<proteinExistence type="predicted"/>
<name>A0ABN6YAL4_9MICO</name>
<gene>
    <name evidence="1" type="ORF">GCM10025870_11540</name>
</gene>
<accession>A0ABN6YAL4</accession>
<evidence type="ECO:0000313" key="2">
    <source>
        <dbReference type="Proteomes" id="UP001321477"/>
    </source>
</evidence>
<protein>
    <submittedName>
        <fullName evidence="1">Uncharacterized protein</fullName>
    </submittedName>
</protein>
<organism evidence="1 2">
    <name type="scientific">Agromyces marinus</name>
    <dbReference type="NCBI Taxonomy" id="1389020"/>
    <lineage>
        <taxon>Bacteria</taxon>
        <taxon>Bacillati</taxon>
        <taxon>Actinomycetota</taxon>
        <taxon>Actinomycetes</taxon>
        <taxon>Micrococcales</taxon>
        <taxon>Microbacteriaceae</taxon>
        <taxon>Agromyces</taxon>
    </lineage>
</organism>